<gene>
    <name evidence="1" type="ORF">ACFS6H_13760</name>
</gene>
<protein>
    <submittedName>
        <fullName evidence="1">DUF4450 domain-containing protein</fullName>
    </submittedName>
</protein>
<dbReference type="EMBL" id="JBHUOZ010000003">
    <property type="protein sequence ID" value="MFD2920786.1"/>
    <property type="molecule type" value="Genomic_DNA"/>
</dbReference>
<sequence length="1083" mass="120940">MHHYTGNGFNIFNALYSSSKMDSRMKLVKVFFLLLTAGTIVAQNPATQRSLRYRPEGNDFTIVNGTKKFNRALYGTNTAFRVETGDLPEFALYLPGVGGNCKIGITTKDGMSKWLTAATTIKTSYRPGSMLYTISDPLLGKGHLELTVLPLATEEGMIVKLLPVKLDAGITLSVIYGGVTGKKLSRDGDIGADPESSFYLKPEYCKDNTVTLVKNNFQLNYNTANKGTTTVNSVSGVFPVNATTFVGNAVNQEAPTFLRWGIKDGQNRDLEIVAGEWKLTGQPTYFVIKKGAHLGKLNYANLAKDFAAAEAARKKITDRITINTPDKFINPVAGALAIAADGIWEDPTFLHGAVAWRMRLNAWRGAYAADPLGWHDRAKMHFSSYGLSQLKTPATGPVIADTALHIARQQEKIGNSMFSEGYITRNPNGDVRPHHYDMNLVFIDQLLTHFNWTGDTNYVREMWPLLERHLAWEKRNYDVDGDGLYDAYACIWASDGLQYMGGGVTHSSSYNYRSNKLVAQLATLIGKDGSKYEAEANKILKAMNEKLWLKDKGWFAEYIDKMGLQLAHPNAGLWTVYHAIDSDVPTTEQRHQLLRYVDKHIPHIPVQVKELPKEQFYLLATTNWQPYTWSVNNVALAENLHTALAYWQGGEADNAFSLWKSSLMESMYLGSSPGNFQQLSSFDAVRGELYRDFADPVGMAARTLVEGLFGIKPDALNNRLVINPGLPSHWPYASLKTTYLQFDFKQTNNTSRYTIKPSFHKPLQLVLELPAQKNKVLLVKVNGKLGVWKWTKQNTAIEIEAGTEKQYDIEITWGGDMIQQPVKAQPEKITMPVNTATVNITPNTVFEPVNLQPYFNDKVTQIFRNKYMSPRPATPTLMIPWQGIGNWCYPLIEANIDDSGLRKLAGDSNKIYFNRVPYQTPGGKEQSNIIYTSRWDNYPDTVTIPVSGNAAQLNLLMAGSTNHQQSQMINAKVIVRYQDGTIDSLNLVNPVNWWPIEQDFFEDGLAFTTGAPRPYRLLLKTGEISNDFKSYTSIKGYSNLAIDGGAATFLQLPLQKNKTLQSVTLTTLTNEVVVGLMAATLIR</sequence>
<accession>A0ABW6A794</accession>
<dbReference type="SUPFAM" id="SSF48208">
    <property type="entry name" value="Six-hairpin glycosidases"/>
    <property type="match status" value="1"/>
</dbReference>
<dbReference type="InterPro" id="IPR028028">
    <property type="entry name" value="DUF4450"/>
</dbReference>
<keyword evidence="2" id="KW-1185">Reference proteome</keyword>
<dbReference type="Pfam" id="PF14614">
    <property type="entry name" value="DUF4450"/>
    <property type="match status" value="1"/>
</dbReference>
<proteinExistence type="predicted"/>
<name>A0ABW6A794_9BACT</name>
<evidence type="ECO:0000313" key="2">
    <source>
        <dbReference type="Proteomes" id="UP001597511"/>
    </source>
</evidence>
<dbReference type="InterPro" id="IPR008928">
    <property type="entry name" value="6-hairpin_glycosidase_sf"/>
</dbReference>
<dbReference type="Gene3D" id="1.50.10.10">
    <property type="match status" value="1"/>
</dbReference>
<organism evidence="1 2">
    <name type="scientific">Terrimonas rubra</name>
    <dbReference type="NCBI Taxonomy" id="1035890"/>
    <lineage>
        <taxon>Bacteria</taxon>
        <taxon>Pseudomonadati</taxon>
        <taxon>Bacteroidota</taxon>
        <taxon>Chitinophagia</taxon>
        <taxon>Chitinophagales</taxon>
        <taxon>Chitinophagaceae</taxon>
        <taxon>Terrimonas</taxon>
    </lineage>
</organism>
<dbReference type="Proteomes" id="UP001597511">
    <property type="component" value="Unassembled WGS sequence"/>
</dbReference>
<dbReference type="InterPro" id="IPR012341">
    <property type="entry name" value="6hp_glycosidase-like_sf"/>
</dbReference>
<evidence type="ECO:0000313" key="1">
    <source>
        <dbReference type="EMBL" id="MFD2920786.1"/>
    </source>
</evidence>
<dbReference type="RefSeq" id="WP_386099813.1">
    <property type="nucleotide sequence ID" value="NZ_JBHUOZ010000003.1"/>
</dbReference>
<reference evidence="2" key="1">
    <citation type="journal article" date="2019" name="Int. J. Syst. Evol. Microbiol.">
        <title>The Global Catalogue of Microorganisms (GCM) 10K type strain sequencing project: providing services to taxonomists for standard genome sequencing and annotation.</title>
        <authorList>
            <consortium name="The Broad Institute Genomics Platform"/>
            <consortium name="The Broad Institute Genome Sequencing Center for Infectious Disease"/>
            <person name="Wu L."/>
            <person name="Ma J."/>
        </authorList>
    </citation>
    <scope>NUCLEOTIDE SEQUENCE [LARGE SCALE GENOMIC DNA]</scope>
    <source>
        <strain evidence="2">KCTC 23299</strain>
    </source>
</reference>
<comment type="caution">
    <text evidence="1">The sequence shown here is derived from an EMBL/GenBank/DDBJ whole genome shotgun (WGS) entry which is preliminary data.</text>
</comment>